<gene>
    <name evidence="2" type="ORF">ACFQ3F_07710</name>
</gene>
<name>A0ABW3VZV2_9ACTN</name>
<sequence>MSPELLAIIVCPSCKGELTLSTTDGAQELTCGGCGLIYPVRDGIPVLLVDEAHKPA</sequence>
<keyword evidence="3" id="KW-1185">Reference proteome</keyword>
<dbReference type="EMBL" id="JBHTLX010000008">
    <property type="protein sequence ID" value="MFD1247670.1"/>
    <property type="molecule type" value="Genomic_DNA"/>
</dbReference>
<dbReference type="SUPFAM" id="SSF158997">
    <property type="entry name" value="Trm112p-like"/>
    <property type="match status" value="1"/>
</dbReference>
<reference evidence="3" key="1">
    <citation type="journal article" date="2019" name="Int. J. Syst. Evol. Microbiol.">
        <title>The Global Catalogue of Microorganisms (GCM) 10K type strain sequencing project: providing services to taxonomists for standard genome sequencing and annotation.</title>
        <authorList>
            <consortium name="The Broad Institute Genomics Platform"/>
            <consortium name="The Broad Institute Genome Sequencing Center for Infectious Disease"/>
            <person name="Wu L."/>
            <person name="Ma J."/>
        </authorList>
    </citation>
    <scope>NUCLEOTIDE SEQUENCE [LARGE SCALE GENOMIC DNA]</scope>
    <source>
        <strain evidence="3">CCUG 52478</strain>
    </source>
</reference>
<organism evidence="2 3">
    <name type="scientific">Nocardioides ginsengisoli</name>
    <dbReference type="NCBI Taxonomy" id="363868"/>
    <lineage>
        <taxon>Bacteria</taxon>
        <taxon>Bacillati</taxon>
        <taxon>Actinomycetota</taxon>
        <taxon>Actinomycetes</taxon>
        <taxon>Propionibacteriales</taxon>
        <taxon>Nocardioidaceae</taxon>
        <taxon>Nocardioides</taxon>
    </lineage>
</organism>
<dbReference type="PANTHER" id="PTHR33505:SF4">
    <property type="entry name" value="PROTEIN PREY, MITOCHONDRIAL"/>
    <property type="match status" value="1"/>
</dbReference>
<evidence type="ECO:0000313" key="2">
    <source>
        <dbReference type="EMBL" id="MFD1247670.1"/>
    </source>
</evidence>
<comment type="caution">
    <text evidence="2">The sequence shown here is derived from an EMBL/GenBank/DDBJ whole genome shotgun (WGS) entry which is preliminary data.</text>
</comment>
<dbReference type="PANTHER" id="PTHR33505">
    <property type="entry name" value="ZGC:162634"/>
    <property type="match status" value="1"/>
</dbReference>
<dbReference type="Proteomes" id="UP001597229">
    <property type="component" value="Unassembled WGS sequence"/>
</dbReference>
<dbReference type="HAMAP" id="MF_01187">
    <property type="entry name" value="UPF0434"/>
    <property type="match status" value="1"/>
</dbReference>
<dbReference type="Gene3D" id="2.20.25.10">
    <property type="match status" value="1"/>
</dbReference>
<dbReference type="Pfam" id="PF03966">
    <property type="entry name" value="Trm112p"/>
    <property type="match status" value="1"/>
</dbReference>
<dbReference type="RefSeq" id="WP_367920979.1">
    <property type="nucleotide sequence ID" value="NZ_JBHTLX010000008.1"/>
</dbReference>
<dbReference type="InterPro" id="IPR005651">
    <property type="entry name" value="Trm112-like"/>
</dbReference>
<protein>
    <recommendedName>
        <fullName evidence="1">UPF0434 protein ACFQ3F_07710</fullName>
    </recommendedName>
</protein>
<proteinExistence type="inferred from homology"/>
<accession>A0ABW3VZV2</accession>
<evidence type="ECO:0000313" key="3">
    <source>
        <dbReference type="Proteomes" id="UP001597229"/>
    </source>
</evidence>
<comment type="similarity">
    <text evidence="1">Belongs to the UPF0434 family.</text>
</comment>
<evidence type="ECO:0000256" key="1">
    <source>
        <dbReference type="HAMAP-Rule" id="MF_01187"/>
    </source>
</evidence>